<evidence type="ECO:0000256" key="1">
    <source>
        <dbReference type="ARBA" id="ARBA00006930"/>
    </source>
</evidence>
<proteinExistence type="inferred from homology"/>
<dbReference type="RefSeq" id="WP_035277595.1">
    <property type="nucleotide sequence ID" value="NZ_AYXG01000004.1"/>
</dbReference>
<keyword evidence="5" id="KW-0269">Exonuclease</keyword>
<accession>W7J607</accession>
<organism evidence="5 6">
    <name type="scientific">Actinokineospora spheciospongiae</name>
    <dbReference type="NCBI Taxonomy" id="909613"/>
    <lineage>
        <taxon>Bacteria</taxon>
        <taxon>Bacillati</taxon>
        <taxon>Actinomycetota</taxon>
        <taxon>Actinomycetes</taxon>
        <taxon>Pseudonocardiales</taxon>
        <taxon>Pseudonocardiaceae</taxon>
        <taxon>Actinokineospora</taxon>
    </lineage>
</organism>
<comment type="caution">
    <text evidence="5">The sequence shown here is derived from an EMBL/GenBank/DDBJ whole genome shotgun (WGS) entry which is preliminary data.</text>
</comment>
<dbReference type="STRING" id="909613.UO65_0054"/>
<sequence>MKPLRLTIKGLRSYSAEVRVDLTGKGLVGVIGDTGAGKSSLLDAITFALYRKSSWDAREPRALIADGADSLSVELDFLHDGHRWRVRRTMNAKTTPGRHHLTDLDTGEEVDGATAVDNRIAGLLHMGYETFLRVGLLPQGRFDKLLTATPKERSGLLRELFATDSLADQQGLAEKRKARLDLRLTEARTVRAHMPDNPTHTAATARAAADAAEALATNLAGTIEDMTSARQEIATRQKQATVISAALEDLRGRTVLGTGETLAGLDAVAADITARRRSLASRRNDVDARESALDTMITDAETVGEGRDALIQAEVVLRGLGTRADSHRSERARLATMGTELGDEQKGIARVEQDLVTRAERSAALRSATGIAVAASSALDSHLTGTRSLVTAVGTAMTDSAEAEQDHATACHELTTARDLVARLDTAEVDRELAEACGKVDALESRDRAAALASTTHPGDDCPVCRRPVPAGFEPASHTSAVELRTARTRVKEATAARNRLGTEVAEATAAAGQGQKREAACATRLAQARSDATTAVSALRQDYELVCRLAEEAGSDFAVDSALSMLTEFAELRTDQVGLAGAAARRFVESSTALLGSCAREASDRAAGFVHDEHRHTEELAADSKVLEARKKAHERRCREVDAGAARLRLTMADGSADLDSLPPRLRSVLPGELADVTPESLSAAQVTLADLLSQIKQTIKTKEALGATRSDLLVEQAALDREAITKHDKPLDALRRALEAWAESAARARTHCRADQRLTAVERPSAWGIDETRAFAADLSSYSGALVNELTTAHEVNTAGTRAAVDRLRELAAPLRDVDGFDSTADLTAQNALHPLVAAAATARREEATQRKEEARAQALVKPAADLDFAIAAGTARRDALDVLRRNLVDAKFLGHLTALNTGALLGVASDLLGRLTDMRFGFAENFDIVSRGSDVTYTPNRLSGGEKFLASLALSLALAVLHSRSGPRLGALFLDEGFGTLDTTALESALDVLRAQAGSDRLVLVISHLHVVAEAVDDVLWVKRNASGSTAAWLTAAERDVVAQDDLARGLQTLA</sequence>
<evidence type="ECO:0000313" key="5">
    <source>
        <dbReference type="EMBL" id="EWC64447.1"/>
    </source>
</evidence>
<dbReference type="PATRIC" id="fig|909613.9.peg.56"/>
<dbReference type="Pfam" id="PF13558">
    <property type="entry name" value="SbcC_Walker_B"/>
    <property type="match status" value="1"/>
</dbReference>
<gene>
    <name evidence="5" type="ORF">UO65_0054</name>
</gene>
<comment type="subunit">
    <text evidence="2">Heterodimer of SbcC and SbcD.</text>
</comment>
<dbReference type="AlphaFoldDB" id="W7J607"/>
<name>W7J607_9PSEU</name>
<dbReference type="GO" id="GO:0004527">
    <property type="term" value="F:exonuclease activity"/>
    <property type="evidence" value="ECO:0007669"/>
    <property type="project" value="UniProtKB-KW"/>
</dbReference>
<dbReference type="InterPro" id="IPR027417">
    <property type="entry name" value="P-loop_NTPase"/>
</dbReference>
<dbReference type="PANTHER" id="PTHR32114:SF2">
    <property type="entry name" value="ABC TRANSPORTER ABCH.3"/>
    <property type="match status" value="1"/>
</dbReference>
<keyword evidence="6" id="KW-1185">Reference proteome</keyword>
<dbReference type="GO" id="GO:0016887">
    <property type="term" value="F:ATP hydrolysis activity"/>
    <property type="evidence" value="ECO:0007669"/>
    <property type="project" value="InterPro"/>
</dbReference>
<evidence type="ECO:0000313" key="6">
    <source>
        <dbReference type="Proteomes" id="UP000019277"/>
    </source>
</evidence>
<dbReference type="EMBL" id="AYXG01000004">
    <property type="protein sequence ID" value="EWC64447.1"/>
    <property type="molecule type" value="Genomic_DNA"/>
</dbReference>
<dbReference type="Gene3D" id="3.40.50.300">
    <property type="entry name" value="P-loop containing nucleotide triphosphate hydrolases"/>
    <property type="match status" value="2"/>
</dbReference>
<keyword evidence="5" id="KW-0540">Nuclease</keyword>
<protein>
    <recommendedName>
        <fullName evidence="3">Nuclease SbcCD subunit C</fullName>
    </recommendedName>
</protein>
<reference evidence="5 6" key="1">
    <citation type="journal article" date="2014" name="Genome Announc.">
        <title>Draft Genome Sequence of the Antitrypanosomally Active Sponge-Associated Bacterium Actinokineospora sp. Strain EG49.</title>
        <authorList>
            <person name="Harjes J."/>
            <person name="Ryu T."/>
            <person name="Abdelmohsen U.R."/>
            <person name="Moitinho-Silva L."/>
            <person name="Horn H."/>
            <person name="Ravasi T."/>
            <person name="Hentschel U."/>
        </authorList>
    </citation>
    <scope>NUCLEOTIDE SEQUENCE [LARGE SCALE GENOMIC DNA]</scope>
    <source>
        <strain evidence="5 6">EG49</strain>
    </source>
</reference>
<dbReference type="Pfam" id="PF13476">
    <property type="entry name" value="AAA_23"/>
    <property type="match status" value="1"/>
</dbReference>
<comment type="similarity">
    <text evidence="1">Belongs to the SMC family. SbcC subfamily.</text>
</comment>
<dbReference type="SUPFAM" id="SSF52540">
    <property type="entry name" value="P-loop containing nucleoside triphosphate hydrolases"/>
    <property type="match status" value="1"/>
</dbReference>
<dbReference type="PANTHER" id="PTHR32114">
    <property type="entry name" value="ABC TRANSPORTER ABCH.3"/>
    <property type="match status" value="1"/>
</dbReference>
<accession>A0A8E2WZH9</accession>
<dbReference type="eggNOG" id="COG0419">
    <property type="taxonomic scope" value="Bacteria"/>
</dbReference>
<feature type="domain" description="Rad50/SbcC-type AAA" evidence="4">
    <location>
        <begin position="5"/>
        <end position="176"/>
    </location>
</feature>
<evidence type="ECO:0000259" key="4">
    <source>
        <dbReference type="Pfam" id="PF13476"/>
    </source>
</evidence>
<dbReference type="InterPro" id="IPR038729">
    <property type="entry name" value="Rad50/SbcC_AAA"/>
</dbReference>
<dbReference type="OrthoDB" id="9795626at2"/>
<evidence type="ECO:0000256" key="2">
    <source>
        <dbReference type="ARBA" id="ARBA00011322"/>
    </source>
</evidence>
<dbReference type="Proteomes" id="UP000019277">
    <property type="component" value="Unassembled WGS sequence"/>
</dbReference>
<evidence type="ECO:0000256" key="3">
    <source>
        <dbReference type="ARBA" id="ARBA00013368"/>
    </source>
</evidence>
<keyword evidence="5" id="KW-0378">Hydrolase</keyword>
<dbReference type="GO" id="GO:0006302">
    <property type="term" value="P:double-strand break repair"/>
    <property type="evidence" value="ECO:0007669"/>
    <property type="project" value="InterPro"/>
</dbReference>